<gene>
    <name evidence="1" type="ORF">CLOSTASPAR_02434</name>
</gene>
<reference evidence="1 2" key="1">
    <citation type="submission" date="2009-02" db="EMBL/GenBank/DDBJ databases">
        <title>Draft genome sequence of Clostridium asparagiforme (DSM 15981).</title>
        <authorList>
            <person name="Sudarsanam P."/>
            <person name="Ley R."/>
            <person name="Guruge J."/>
            <person name="Turnbaugh P.J."/>
            <person name="Mahowald M."/>
            <person name="Liep D."/>
            <person name="Gordon J."/>
        </authorList>
    </citation>
    <scope>NUCLEOTIDE SEQUENCE [LARGE SCALE GENOMIC DNA]</scope>
    <source>
        <strain evidence="1 2">DSM 15981</strain>
    </source>
</reference>
<evidence type="ECO:0000313" key="2">
    <source>
        <dbReference type="Proteomes" id="UP000004756"/>
    </source>
</evidence>
<keyword evidence="2" id="KW-1185">Reference proteome</keyword>
<name>C0CZK7_9FIRM</name>
<dbReference type="EMBL" id="ACCJ01000142">
    <property type="protein sequence ID" value="EEG55485.1"/>
    <property type="molecule type" value="Genomic_DNA"/>
</dbReference>
<comment type="caution">
    <text evidence="1">The sequence shown here is derived from an EMBL/GenBank/DDBJ whole genome shotgun (WGS) entry which is preliminary data.</text>
</comment>
<protein>
    <submittedName>
        <fullName evidence="1">Uncharacterized protein</fullName>
    </submittedName>
</protein>
<sequence length="45" mass="5028">MNGTLKISKDEQTGVGQPQPGLRLLFCSIIPKKKDNKQMKTILND</sequence>
<organism evidence="1 2">
    <name type="scientific">[Clostridium] asparagiforme DSM 15981</name>
    <dbReference type="NCBI Taxonomy" id="518636"/>
    <lineage>
        <taxon>Bacteria</taxon>
        <taxon>Bacillati</taxon>
        <taxon>Bacillota</taxon>
        <taxon>Clostridia</taxon>
        <taxon>Lachnospirales</taxon>
        <taxon>Lachnospiraceae</taxon>
        <taxon>Enterocloster</taxon>
    </lineage>
</organism>
<accession>C0CZK7</accession>
<dbReference type="AlphaFoldDB" id="C0CZK7"/>
<evidence type="ECO:0000313" key="1">
    <source>
        <dbReference type="EMBL" id="EEG55485.1"/>
    </source>
</evidence>
<proteinExistence type="predicted"/>
<dbReference type="HOGENOM" id="CLU_3197881_0_0_9"/>
<dbReference type="Proteomes" id="UP000004756">
    <property type="component" value="Unassembled WGS sequence"/>
</dbReference>